<dbReference type="RefSeq" id="XP_014255507.1">
    <property type="nucleotide sequence ID" value="XM_014400021.2"/>
</dbReference>
<name>A0A8I6S3J4_CIMLE</name>
<comment type="subcellular location">
    <subcellularLocation>
        <location evidence="1">Mitochondrion</location>
    </subcellularLocation>
</comment>
<dbReference type="AlphaFoldDB" id="A0A8I6S3J4"/>
<dbReference type="GO" id="GO:0005739">
    <property type="term" value="C:mitochondrion"/>
    <property type="evidence" value="ECO:0007669"/>
    <property type="project" value="UniProtKB-SubCell"/>
</dbReference>
<dbReference type="OrthoDB" id="19830at2759"/>
<dbReference type="KEGG" id="clec:106670034"/>
<sequence>MFCLRSLSRAVGPSRLRRTFMSEGFACAEAWEKRFENRLLSKVNLEEMYCDLENKLNHKRPVTAVDVDIFANSIRSSSHIQELEELVHRFRQTARTVDTLESTHHAVVRALHRYADTEDLMRVLNDRLNYGIFPDDYCLIFLMDGFIKKGDFKNAAKVASLSMLQENFENKLVNHLALYSCHKYLLDPVEWHQTVEEKNEEEDDEEEKWVRVKYLRNPFFDDHFDLNDANSLVGKTLLLVGKEVDDVSHQILGAVLYKKYDTAKQLIKEVIDSKGRVYEVCLNLALNALKSLPVEEGEAGEKSKELIASMTSEIENLKSKAVNTEDPLIKIEEEIKKLVKQSESELISKQKETYDKWETVREEVLMDELKEIKRQSRLKEVERRKEELTLKEQKLFFFDNEDKIDMAIENKKVVYPKKWHGKKKKKKSDSEGYIPPEIVKQYKSSP</sequence>
<accession>A0A8I6S3J4</accession>
<dbReference type="PANTHER" id="PTHR21393">
    <property type="entry name" value="MITOCHONDRIAL 28S RIBOSOMAL PROTEIN S27"/>
    <property type="match status" value="1"/>
</dbReference>
<proteinExistence type="predicted"/>
<dbReference type="GeneID" id="106670034"/>
<evidence type="ECO:0008006" key="5">
    <source>
        <dbReference type="Google" id="ProtNLM"/>
    </source>
</evidence>
<evidence type="ECO:0000313" key="4">
    <source>
        <dbReference type="Proteomes" id="UP000494040"/>
    </source>
</evidence>
<dbReference type="EnsemblMetazoa" id="XM_014400021.2">
    <property type="protein sequence ID" value="XP_014255507.1"/>
    <property type="gene ID" value="LOC106670034"/>
</dbReference>
<keyword evidence="4" id="KW-1185">Reference proteome</keyword>
<dbReference type="PANTHER" id="PTHR21393:SF0">
    <property type="entry name" value="SMALL RIBOSOMAL SUBUNIT PROTEIN MS27"/>
    <property type="match status" value="1"/>
</dbReference>
<organism evidence="3 4">
    <name type="scientific">Cimex lectularius</name>
    <name type="common">Bed bug</name>
    <name type="synonym">Acanthia lectularia</name>
    <dbReference type="NCBI Taxonomy" id="79782"/>
    <lineage>
        <taxon>Eukaryota</taxon>
        <taxon>Metazoa</taxon>
        <taxon>Ecdysozoa</taxon>
        <taxon>Arthropoda</taxon>
        <taxon>Hexapoda</taxon>
        <taxon>Insecta</taxon>
        <taxon>Pterygota</taxon>
        <taxon>Neoptera</taxon>
        <taxon>Paraneoptera</taxon>
        <taxon>Hemiptera</taxon>
        <taxon>Heteroptera</taxon>
        <taxon>Panheteroptera</taxon>
        <taxon>Cimicomorpha</taxon>
        <taxon>Cimicidae</taxon>
        <taxon>Cimex</taxon>
    </lineage>
</organism>
<protein>
    <recommendedName>
        <fullName evidence="5">28S ribosomal protein S27, mitochondrial</fullName>
    </recommendedName>
</protein>
<evidence type="ECO:0000313" key="3">
    <source>
        <dbReference type="EnsemblMetazoa" id="XP_014255507.1"/>
    </source>
</evidence>
<dbReference type="OMA" id="KFLRNPY"/>
<dbReference type="Pfam" id="PF10037">
    <property type="entry name" value="MRP-S27"/>
    <property type="match status" value="1"/>
</dbReference>
<dbReference type="InterPro" id="IPR034913">
    <property type="entry name" value="mS27/PTCD2"/>
</dbReference>
<dbReference type="InterPro" id="IPR019266">
    <property type="entry name" value="Ribosomal_mS27"/>
</dbReference>
<dbReference type="Proteomes" id="UP000494040">
    <property type="component" value="Unassembled WGS sequence"/>
</dbReference>
<reference evidence="3" key="1">
    <citation type="submission" date="2022-01" db="UniProtKB">
        <authorList>
            <consortium name="EnsemblMetazoa"/>
        </authorList>
    </citation>
    <scope>IDENTIFICATION</scope>
</reference>
<feature type="region of interest" description="Disordered" evidence="2">
    <location>
        <begin position="418"/>
        <end position="446"/>
    </location>
</feature>
<evidence type="ECO:0000256" key="1">
    <source>
        <dbReference type="ARBA" id="ARBA00004173"/>
    </source>
</evidence>
<feature type="compositionally biased region" description="Basic residues" evidence="2">
    <location>
        <begin position="418"/>
        <end position="427"/>
    </location>
</feature>
<evidence type="ECO:0000256" key="2">
    <source>
        <dbReference type="SAM" id="MobiDB-lite"/>
    </source>
</evidence>